<evidence type="ECO:0000256" key="1">
    <source>
        <dbReference type="ARBA" id="ARBA00022630"/>
    </source>
</evidence>
<dbReference type="SUPFAM" id="SSF51412">
    <property type="entry name" value="Inosine monophosphate dehydrogenase (IMPDH)"/>
    <property type="match status" value="1"/>
</dbReference>
<dbReference type="CDD" id="cd04730">
    <property type="entry name" value="NPD_like"/>
    <property type="match status" value="1"/>
</dbReference>
<dbReference type="InterPro" id="IPR004136">
    <property type="entry name" value="NMO"/>
</dbReference>
<dbReference type="GO" id="GO:0004497">
    <property type="term" value="F:monooxygenase activity"/>
    <property type="evidence" value="ECO:0007669"/>
    <property type="project" value="UniProtKB-KW"/>
</dbReference>
<gene>
    <name evidence="4" type="ORF">IU449_05225</name>
</gene>
<keyword evidence="3" id="KW-0560">Oxidoreductase</keyword>
<keyword evidence="2" id="KW-0288">FMN</keyword>
<evidence type="ECO:0000256" key="2">
    <source>
        <dbReference type="ARBA" id="ARBA00022643"/>
    </source>
</evidence>
<dbReference type="InterPro" id="IPR013785">
    <property type="entry name" value="Aldolase_TIM"/>
</dbReference>
<keyword evidence="5" id="KW-1185">Reference proteome</keyword>
<dbReference type="Gene3D" id="3.20.20.70">
    <property type="entry name" value="Aldolase class I"/>
    <property type="match status" value="1"/>
</dbReference>
<protein>
    <submittedName>
        <fullName evidence="4">Nitronate monooxygenase</fullName>
    </submittedName>
</protein>
<evidence type="ECO:0000313" key="4">
    <source>
        <dbReference type="EMBL" id="MBF6353957.1"/>
    </source>
</evidence>
<name>A0ABS0D8I9_9NOCA</name>
<keyword evidence="1" id="KW-0285">Flavoprotein</keyword>
<comment type="caution">
    <text evidence="4">The sequence shown here is derived from an EMBL/GenBank/DDBJ whole genome shotgun (WGS) entry which is preliminary data.</text>
</comment>
<dbReference type="Pfam" id="PF03060">
    <property type="entry name" value="NMO"/>
    <property type="match status" value="1"/>
</dbReference>
<keyword evidence="4" id="KW-0503">Monooxygenase</keyword>
<dbReference type="RefSeq" id="WP_195002330.1">
    <property type="nucleotide sequence ID" value="NZ_JADLQN010000001.1"/>
</dbReference>
<dbReference type="PANTHER" id="PTHR32332">
    <property type="entry name" value="2-NITROPROPANE DIOXYGENASE"/>
    <property type="match status" value="1"/>
</dbReference>
<dbReference type="PANTHER" id="PTHR32332:SF31">
    <property type="entry name" value="2-NITROPROPANE DIOXYGENASE FAMILY, PUTATIVE (AFU_ORTHOLOGUE AFUA_2G09850)-RELATED"/>
    <property type="match status" value="1"/>
</dbReference>
<reference evidence="4 5" key="1">
    <citation type="submission" date="2020-10" db="EMBL/GenBank/DDBJ databases">
        <title>Identification of Nocardia species via Next-generation sequencing and recognition of intraspecies genetic diversity.</title>
        <authorList>
            <person name="Li P."/>
            <person name="Li P."/>
            <person name="Lu B."/>
        </authorList>
    </citation>
    <scope>NUCLEOTIDE SEQUENCE [LARGE SCALE GENOMIC DNA]</scope>
    <source>
        <strain evidence="4 5">BJ06-0143</strain>
    </source>
</reference>
<proteinExistence type="predicted"/>
<accession>A0ABS0D8I9</accession>
<dbReference type="EMBL" id="JADLQN010000001">
    <property type="protein sequence ID" value="MBF6353957.1"/>
    <property type="molecule type" value="Genomic_DNA"/>
</dbReference>
<evidence type="ECO:0000313" key="5">
    <source>
        <dbReference type="Proteomes" id="UP000707731"/>
    </source>
</evidence>
<sequence length="321" mass="32071">MLATPWSRALGLRVPVVNAPMGGVAGGRLAAAVSAAGGLGMIGMGSAATADALRRELAHVEPVTASFGIGLVDWVVAARPELLEVAVAARPALIAISFGTDLSWVAGVRSHGIRTATQVFTADHARRAADAGVDVLVARGLEGGGHGAVDMATLPLLDAVLAAVDTPVLAAGGIGSAASLAAVLAAGAGGAWIGTALAACAESSLSAAGRRAMLAADGTDTVVTTAVDVALGYPWPARFPSRVLRNDFVTRWTGREDALRTDTDAQDALRAGIAADDPRVLPVDAGQGVGLVTAVDPVARVIDGWCRGAAEVLAARTSISS</sequence>
<dbReference type="Proteomes" id="UP000707731">
    <property type="component" value="Unassembled WGS sequence"/>
</dbReference>
<organism evidence="4 5">
    <name type="scientific">Nocardia higoensis</name>
    <dbReference type="NCBI Taxonomy" id="228599"/>
    <lineage>
        <taxon>Bacteria</taxon>
        <taxon>Bacillati</taxon>
        <taxon>Actinomycetota</taxon>
        <taxon>Actinomycetes</taxon>
        <taxon>Mycobacteriales</taxon>
        <taxon>Nocardiaceae</taxon>
        <taxon>Nocardia</taxon>
    </lineage>
</organism>
<evidence type="ECO:0000256" key="3">
    <source>
        <dbReference type="ARBA" id="ARBA00023002"/>
    </source>
</evidence>